<evidence type="ECO:0000313" key="1">
    <source>
        <dbReference type="EMBL" id="RCU50983.1"/>
    </source>
</evidence>
<keyword evidence="2" id="KW-1185">Reference proteome</keyword>
<dbReference type="EMBL" id="QPID01000003">
    <property type="protein sequence ID" value="RCU50983.1"/>
    <property type="molecule type" value="Genomic_DNA"/>
</dbReference>
<dbReference type="Pfam" id="PF10678">
    <property type="entry name" value="DUF2492"/>
    <property type="match status" value="1"/>
</dbReference>
<dbReference type="InterPro" id="IPR019620">
    <property type="entry name" value="Metal-bd_prot_put"/>
</dbReference>
<dbReference type="AlphaFoldDB" id="A0A368NM57"/>
<protein>
    <submittedName>
        <fullName evidence="1">DUF2492 family protein</fullName>
    </submittedName>
</protein>
<sequence length="80" mass="8724">MTSIHGHKVLELILSSAPNQSLTELRQLVINNFGADAIYHTCSESDMDLDSLLAFFVARGKVAGDDGALNVDETKICQHH</sequence>
<accession>A0A368NM57</accession>
<proteinExistence type="predicted"/>
<reference evidence="1 2" key="1">
    <citation type="submission" date="2018-07" db="EMBL/GenBank/DDBJ databases">
        <title>Corallincola holothuriorum sp. nov., a new facultative anaerobe isolated from sea cucumber Apostichopus japonicus.</title>
        <authorList>
            <person name="Xia H."/>
        </authorList>
    </citation>
    <scope>NUCLEOTIDE SEQUENCE [LARGE SCALE GENOMIC DNA]</scope>
    <source>
        <strain evidence="1 2">C4</strain>
    </source>
</reference>
<dbReference type="OrthoDB" id="285410at2"/>
<dbReference type="RefSeq" id="WP_114337579.1">
    <property type="nucleotide sequence ID" value="NZ_QPID01000003.1"/>
</dbReference>
<dbReference type="NCBIfam" id="TIGR03853">
    <property type="entry name" value="matur_matur"/>
    <property type="match status" value="1"/>
</dbReference>
<evidence type="ECO:0000313" key="2">
    <source>
        <dbReference type="Proteomes" id="UP000252558"/>
    </source>
</evidence>
<comment type="caution">
    <text evidence="1">The sequence shown here is derived from an EMBL/GenBank/DDBJ whole genome shotgun (WGS) entry which is preliminary data.</text>
</comment>
<gene>
    <name evidence="1" type="ORF">DU002_06580</name>
</gene>
<organism evidence="1 2">
    <name type="scientific">Corallincola holothuriorum</name>
    <dbReference type="NCBI Taxonomy" id="2282215"/>
    <lineage>
        <taxon>Bacteria</taxon>
        <taxon>Pseudomonadati</taxon>
        <taxon>Pseudomonadota</taxon>
        <taxon>Gammaproteobacteria</taxon>
        <taxon>Alteromonadales</taxon>
        <taxon>Psychromonadaceae</taxon>
        <taxon>Corallincola</taxon>
    </lineage>
</organism>
<dbReference type="Proteomes" id="UP000252558">
    <property type="component" value="Unassembled WGS sequence"/>
</dbReference>
<name>A0A368NM57_9GAMM</name>